<evidence type="ECO:0000256" key="2">
    <source>
        <dbReference type="ARBA" id="ARBA00023125"/>
    </source>
</evidence>
<organism evidence="7 8">
    <name type="scientific">Labilithrix luteola</name>
    <dbReference type="NCBI Taxonomy" id="1391654"/>
    <lineage>
        <taxon>Bacteria</taxon>
        <taxon>Pseudomonadati</taxon>
        <taxon>Myxococcota</taxon>
        <taxon>Polyangia</taxon>
        <taxon>Polyangiales</taxon>
        <taxon>Labilitrichaceae</taxon>
        <taxon>Labilithrix</taxon>
    </lineage>
</organism>
<dbReference type="SUPFAM" id="SSF54534">
    <property type="entry name" value="FKBP-like"/>
    <property type="match status" value="1"/>
</dbReference>
<dbReference type="EMBL" id="CP012333">
    <property type="protein sequence ID" value="AKV03459.1"/>
    <property type="molecule type" value="Genomic_DNA"/>
</dbReference>
<keyword evidence="2 4" id="KW-0238">DNA-binding</keyword>
<comment type="similarity">
    <text evidence="4">Belongs to the GreA/GreB family. GreB subfamily.</text>
</comment>
<dbReference type="GO" id="GO:0003746">
    <property type="term" value="F:translation elongation factor activity"/>
    <property type="evidence" value="ECO:0007669"/>
    <property type="project" value="UniProtKB-KW"/>
</dbReference>
<keyword evidence="7" id="KW-0251">Elongation factor</keyword>
<dbReference type="GO" id="GO:0070063">
    <property type="term" value="F:RNA polymerase binding"/>
    <property type="evidence" value="ECO:0007669"/>
    <property type="project" value="InterPro"/>
</dbReference>
<dbReference type="InterPro" id="IPR018151">
    <property type="entry name" value="TF_GreA/GreB_CS"/>
</dbReference>
<evidence type="ECO:0000256" key="3">
    <source>
        <dbReference type="ARBA" id="ARBA00023163"/>
    </source>
</evidence>
<dbReference type="Gene3D" id="1.10.287.180">
    <property type="entry name" value="Transcription elongation factor, GreA/GreB, N-terminal domain"/>
    <property type="match status" value="1"/>
</dbReference>
<keyword evidence="7" id="KW-0648">Protein biosynthesis</keyword>
<keyword evidence="8" id="KW-1185">Reference proteome</keyword>
<gene>
    <name evidence="4" type="primary">greB</name>
    <name evidence="7" type="ORF">AKJ09_10122</name>
</gene>
<feature type="domain" description="Transcription elongation factor GreA/GreB N-terminal" evidence="6">
    <location>
        <begin position="9"/>
        <end position="78"/>
    </location>
</feature>
<protein>
    <recommendedName>
        <fullName evidence="4">Transcription elongation factor GreB</fullName>
    </recommendedName>
    <alternativeName>
        <fullName evidence="4">Transcript cleavage factor GreB</fullName>
    </alternativeName>
</protein>
<dbReference type="Pfam" id="PF01272">
    <property type="entry name" value="GreA_GreB"/>
    <property type="match status" value="1"/>
</dbReference>
<dbReference type="InterPro" id="IPR023459">
    <property type="entry name" value="Tscrpt_elong_fac_GreA/B_fam"/>
</dbReference>
<dbReference type="HAMAP" id="MF_00930">
    <property type="entry name" value="GreB"/>
    <property type="match status" value="1"/>
</dbReference>
<keyword evidence="1 4" id="KW-0805">Transcription regulation</keyword>
<dbReference type="PATRIC" id="fig|1391654.3.peg.10258"/>
<dbReference type="InterPro" id="IPR022691">
    <property type="entry name" value="Tscrpt_elong_fac_GreA/B_N"/>
</dbReference>
<dbReference type="GO" id="GO:0006354">
    <property type="term" value="P:DNA-templated transcription elongation"/>
    <property type="evidence" value="ECO:0007669"/>
    <property type="project" value="TreeGrafter"/>
</dbReference>
<dbReference type="HAMAP" id="MF_00105">
    <property type="entry name" value="GreA_GreB"/>
    <property type="match status" value="1"/>
</dbReference>
<evidence type="ECO:0000259" key="6">
    <source>
        <dbReference type="Pfam" id="PF03449"/>
    </source>
</evidence>
<dbReference type="Proteomes" id="UP000064967">
    <property type="component" value="Chromosome"/>
</dbReference>
<feature type="domain" description="Transcription elongation factor GreA/GreB C-terminal" evidence="5">
    <location>
        <begin position="90"/>
        <end position="162"/>
    </location>
</feature>
<evidence type="ECO:0000313" key="7">
    <source>
        <dbReference type="EMBL" id="AKV03459.1"/>
    </source>
</evidence>
<proteinExistence type="inferred from homology"/>
<dbReference type="InterPro" id="IPR001437">
    <property type="entry name" value="Tscrpt_elong_fac_GreA/B_C"/>
</dbReference>
<evidence type="ECO:0000256" key="4">
    <source>
        <dbReference type="HAMAP-Rule" id="MF_00930"/>
    </source>
</evidence>
<evidence type="ECO:0000259" key="5">
    <source>
        <dbReference type="Pfam" id="PF01272"/>
    </source>
</evidence>
<name>A0A0K1QCI6_9BACT</name>
<dbReference type="PIRSF" id="PIRSF006092">
    <property type="entry name" value="GreA_GreB"/>
    <property type="match status" value="1"/>
</dbReference>
<dbReference type="Gene3D" id="3.10.50.30">
    <property type="entry name" value="Transcription elongation factor, GreA/GreB, C-terminal domain"/>
    <property type="match status" value="1"/>
</dbReference>
<sequence>MTTKPTETNYITRKGALRMQEEIGELWTKRRKVVQEVADAAAQGDRSENAEYIYGKKKLREIDRRIHFLTKRLDVATVLDPAERPEGERERVFFGATVDLEDEDGKQATYQIVGADEIDLVRGCISYRSPLGRALLKRREGETILFKKPSGETELTILAIRYE</sequence>
<dbReference type="NCBIfam" id="NF002506">
    <property type="entry name" value="PRK01885.1"/>
    <property type="match status" value="1"/>
</dbReference>
<dbReference type="FunFam" id="3.10.50.30:FF:000001">
    <property type="entry name" value="Transcription elongation factor GreA"/>
    <property type="match status" value="1"/>
</dbReference>
<reference evidence="7 8" key="1">
    <citation type="submission" date="2015-08" db="EMBL/GenBank/DDBJ databases">
        <authorList>
            <person name="Babu N.S."/>
            <person name="Beckwith C.J."/>
            <person name="Beseler K.G."/>
            <person name="Brison A."/>
            <person name="Carone J.V."/>
            <person name="Caskin T.P."/>
            <person name="Diamond M."/>
            <person name="Durham M.E."/>
            <person name="Foxe J.M."/>
            <person name="Go M."/>
            <person name="Henderson B.A."/>
            <person name="Jones I.B."/>
            <person name="McGettigan J.A."/>
            <person name="Micheletti S.J."/>
            <person name="Nasrallah M.E."/>
            <person name="Ortiz D."/>
            <person name="Piller C.R."/>
            <person name="Privatt S.R."/>
            <person name="Schneider S.L."/>
            <person name="Sharp S."/>
            <person name="Smith T.C."/>
            <person name="Stanton J.D."/>
            <person name="Ullery H.E."/>
            <person name="Wilson R.J."/>
            <person name="Serrano M.G."/>
            <person name="Buck G."/>
            <person name="Lee V."/>
            <person name="Wang Y."/>
            <person name="Carvalho R."/>
            <person name="Voegtly L."/>
            <person name="Shi R."/>
            <person name="Duckworth R."/>
            <person name="Johnson A."/>
            <person name="Loviza R."/>
            <person name="Walstead R."/>
            <person name="Shah Z."/>
            <person name="Kiflezghi M."/>
            <person name="Wade K."/>
            <person name="Ball S.L."/>
            <person name="Bradley K.W."/>
            <person name="Asai D.J."/>
            <person name="Bowman C.A."/>
            <person name="Russell D.A."/>
            <person name="Pope W.H."/>
            <person name="Jacobs-Sera D."/>
            <person name="Hendrix R.W."/>
            <person name="Hatfull G.F."/>
        </authorList>
    </citation>
    <scope>NUCLEOTIDE SEQUENCE [LARGE SCALE GENOMIC DNA]</scope>
    <source>
        <strain evidence="7 8">DSM 27648</strain>
    </source>
</reference>
<dbReference type="KEGG" id="llu:AKJ09_10122"/>
<dbReference type="InterPro" id="IPR006358">
    <property type="entry name" value="Tscrpt_elong_fac_GreB"/>
</dbReference>
<dbReference type="AlphaFoldDB" id="A0A0K1QCI6"/>
<accession>A0A0K1QCI6</accession>
<dbReference type="InterPro" id="IPR036953">
    <property type="entry name" value="GreA/GreB_C_sf"/>
</dbReference>
<dbReference type="SUPFAM" id="SSF46557">
    <property type="entry name" value="GreA transcript cleavage protein, N-terminal domain"/>
    <property type="match status" value="1"/>
</dbReference>
<evidence type="ECO:0000313" key="8">
    <source>
        <dbReference type="Proteomes" id="UP000064967"/>
    </source>
</evidence>
<dbReference type="GO" id="GO:0032784">
    <property type="term" value="P:regulation of DNA-templated transcription elongation"/>
    <property type="evidence" value="ECO:0007669"/>
    <property type="project" value="UniProtKB-UniRule"/>
</dbReference>
<dbReference type="RefSeq" id="WP_275936708.1">
    <property type="nucleotide sequence ID" value="NZ_CP012333.1"/>
</dbReference>
<dbReference type="PANTHER" id="PTHR30437:SF6">
    <property type="entry name" value="TRANSCRIPTION ELONGATION FACTOR GREB"/>
    <property type="match status" value="1"/>
</dbReference>
<keyword evidence="3 4" id="KW-0804">Transcription</keyword>
<dbReference type="PANTHER" id="PTHR30437">
    <property type="entry name" value="TRANSCRIPTION ELONGATION FACTOR GREA"/>
    <property type="match status" value="1"/>
</dbReference>
<dbReference type="NCBIfam" id="TIGR01461">
    <property type="entry name" value="greB"/>
    <property type="match status" value="1"/>
</dbReference>
<dbReference type="GO" id="GO:0003677">
    <property type="term" value="F:DNA binding"/>
    <property type="evidence" value="ECO:0007669"/>
    <property type="project" value="UniProtKB-UniRule"/>
</dbReference>
<comment type="function">
    <text evidence="4">Necessary for efficient RNA polymerase transcription elongation past template-encoded arresting sites. The arresting sites in DNA have the property of trapping a certain fraction of elongating RNA polymerases that pass through, resulting in locked ternary complexes. Cleavage of the nascent transcript by cleavage factors such as GreA or GreB allows the resumption of elongation from the new 3'terminus. GreB releases sequences of up to 9 nucleotides in length.</text>
</comment>
<dbReference type="STRING" id="1391654.AKJ09_10122"/>
<dbReference type="PROSITE" id="PS00830">
    <property type="entry name" value="GREAB_2"/>
    <property type="match status" value="1"/>
</dbReference>
<evidence type="ECO:0000256" key="1">
    <source>
        <dbReference type="ARBA" id="ARBA00023015"/>
    </source>
</evidence>
<dbReference type="InterPro" id="IPR036805">
    <property type="entry name" value="Tscrpt_elong_fac_GreA/B_N_sf"/>
</dbReference>
<dbReference type="Pfam" id="PF03449">
    <property type="entry name" value="GreA_GreB_N"/>
    <property type="match status" value="1"/>
</dbReference>
<dbReference type="FunFam" id="1.10.287.180:FF:000001">
    <property type="entry name" value="Transcription elongation factor GreA"/>
    <property type="match status" value="1"/>
</dbReference>
<dbReference type="InterPro" id="IPR028624">
    <property type="entry name" value="Tscrpt_elong_fac_GreA/B"/>
</dbReference>
<dbReference type="PROSITE" id="PS00829">
    <property type="entry name" value="GREAB_1"/>
    <property type="match status" value="1"/>
</dbReference>